<feature type="domain" description="Integral membrane bound transporter" evidence="9">
    <location>
        <begin position="399"/>
        <end position="528"/>
    </location>
</feature>
<dbReference type="PANTHER" id="PTHR30509">
    <property type="entry name" value="P-HYDROXYBENZOIC ACID EFFLUX PUMP SUBUNIT-RELATED"/>
    <property type="match status" value="1"/>
</dbReference>
<feature type="region of interest" description="Disordered" evidence="7">
    <location>
        <begin position="660"/>
        <end position="691"/>
    </location>
</feature>
<dbReference type="AlphaFoldDB" id="A0A918WGT0"/>
<evidence type="ECO:0000259" key="9">
    <source>
        <dbReference type="Pfam" id="PF13515"/>
    </source>
</evidence>
<evidence type="ECO:0000256" key="2">
    <source>
        <dbReference type="ARBA" id="ARBA00022475"/>
    </source>
</evidence>
<dbReference type="PANTHER" id="PTHR30509:SF9">
    <property type="entry name" value="MULTIDRUG RESISTANCE PROTEIN MDTO"/>
    <property type="match status" value="1"/>
</dbReference>
<feature type="transmembrane region" description="Helical" evidence="8">
    <location>
        <begin position="396"/>
        <end position="420"/>
    </location>
</feature>
<evidence type="ECO:0000256" key="5">
    <source>
        <dbReference type="ARBA" id="ARBA00023136"/>
    </source>
</evidence>
<accession>A0A918WGT0</accession>
<dbReference type="GO" id="GO:0005886">
    <property type="term" value="C:plasma membrane"/>
    <property type="evidence" value="ECO:0007669"/>
    <property type="project" value="UniProtKB-SubCell"/>
</dbReference>
<evidence type="ECO:0000313" key="10">
    <source>
        <dbReference type="EMBL" id="GHC46230.1"/>
    </source>
</evidence>
<dbReference type="Pfam" id="PF13515">
    <property type="entry name" value="FUSC_2"/>
    <property type="match status" value="1"/>
</dbReference>
<evidence type="ECO:0000256" key="4">
    <source>
        <dbReference type="ARBA" id="ARBA00022989"/>
    </source>
</evidence>
<gene>
    <name evidence="10" type="ORF">GCM10010507_21960</name>
</gene>
<feature type="transmembrane region" description="Helical" evidence="8">
    <location>
        <begin position="83"/>
        <end position="101"/>
    </location>
</feature>
<feature type="transmembrane region" description="Helical" evidence="8">
    <location>
        <begin position="107"/>
        <end position="125"/>
    </location>
</feature>
<feature type="transmembrane region" description="Helical" evidence="8">
    <location>
        <begin position="156"/>
        <end position="175"/>
    </location>
</feature>
<dbReference type="EMBL" id="BMVB01000006">
    <property type="protein sequence ID" value="GHC46230.1"/>
    <property type="molecule type" value="Genomic_DNA"/>
</dbReference>
<keyword evidence="4 8" id="KW-1133">Transmembrane helix</keyword>
<feature type="region of interest" description="Disordered" evidence="7">
    <location>
        <begin position="217"/>
        <end position="241"/>
    </location>
</feature>
<comment type="subcellular location">
    <subcellularLocation>
        <location evidence="1">Cell membrane</location>
        <topology evidence="1">Multi-pass membrane protein</topology>
    </subcellularLocation>
</comment>
<feature type="transmembrane region" description="Helical" evidence="8">
    <location>
        <begin position="490"/>
        <end position="508"/>
    </location>
</feature>
<comment type="similarity">
    <text evidence="6">Belongs to the YccS/YhfK family.</text>
</comment>
<evidence type="ECO:0000256" key="3">
    <source>
        <dbReference type="ARBA" id="ARBA00022692"/>
    </source>
</evidence>
<dbReference type="RefSeq" id="WP_190109511.1">
    <property type="nucleotide sequence ID" value="NZ_BMVB01000006.1"/>
</dbReference>
<comment type="caution">
    <text evidence="10">The sequence shown here is derived from an EMBL/GenBank/DDBJ whole genome shotgun (WGS) entry which is preliminary data.</text>
</comment>
<evidence type="ECO:0000256" key="7">
    <source>
        <dbReference type="SAM" id="MobiDB-lite"/>
    </source>
</evidence>
<keyword evidence="3 8" id="KW-0812">Transmembrane</keyword>
<reference evidence="10" key="1">
    <citation type="journal article" date="2014" name="Int. J. Syst. Evol. Microbiol.">
        <title>Complete genome sequence of Corynebacterium casei LMG S-19264T (=DSM 44701T), isolated from a smear-ripened cheese.</title>
        <authorList>
            <consortium name="US DOE Joint Genome Institute (JGI-PGF)"/>
            <person name="Walter F."/>
            <person name="Albersmeier A."/>
            <person name="Kalinowski J."/>
            <person name="Ruckert C."/>
        </authorList>
    </citation>
    <scope>NUCLEOTIDE SEQUENCE</scope>
    <source>
        <strain evidence="10">JCM 4633</strain>
    </source>
</reference>
<dbReference type="InterPro" id="IPR049453">
    <property type="entry name" value="Memb_transporter_dom"/>
</dbReference>
<feature type="transmembrane region" description="Helical" evidence="8">
    <location>
        <begin position="463"/>
        <end position="484"/>
    </location>
</feature>
<evidence type="ECO:0000256" key="6">
    <source>
        <dbReference type="ARBA" id="ARBA00043993"/>
    </source>
</evidence>
<organism evidence="10 11">
    <name type="scientific">Streptomyces cinnamoneus</name>
    <name type="common">Streptoverticillium cinnamoneum</name>
    <dbReference type="NCBI Taxonomy" id="53446"/>
    <lineage>
        <taxon>Bacteria</taxon>
        <taxon>Bacillati</taxon>
        <taxon>Actinomycetota</taxon>
        <taxon>Actinomycetes</taxon>
        <taxon>Kitasatosporales</taxon>
        <taxon>Streptomycetaceae</taxon>
        <taxon>Streptomyces</taxon>
        <taxon>Streptomyces cinnamoneus group</taxon>
    </lineage>
</organism>
<evidence type="ECO:0000256" key="1">
    <source>
        <dbReference type="ARBA" id="ARBA00004651"/>
    </source>
</evidence>
<keyword evidence="5 8" id="KW-0472">Membrane</keyword>
<keyword evidence="2" id="KW-1003">Cell membrane</keyword>
<dbReference type="Proteomes" id="UP000646244">
    <property type="component" value="Unassembled WGS sequence"/>
</dbReference>
<evidence type="ECO:0000313" key="11">
    <source>
        <dbReference type="Proteomes" id="UP000646244"/>
    </source>
</evidence>
<feature type="transmembrane region" description="Helical" evidence="8">
    <location>
        <begin position="34"/>
        <end position="52"/>
    </location>
</feature>
<feature type="transmembrane region" description="Helical" evidence="8">
    <location>
        <begin position="515"/>
        <end position="533"/>
    </location>
</feature>
<feature type="transmembrane region" description="Helical" evidence="8">
    <location>
        <begin position="440"/>
        <end position="458"/>
    </location>
</feature>
<name>A0A918WGT0_STRCJ</name>
<sequence length="720" mass="74085">MVRARSPVERPVGGSAAVRRLLRQRGGPQAARRALWATVAGCTGFYACTYGLGDPLMGLYAMFGSLPLVMFSRLSGTARQRTGTLLAMVPVGCLMVTAGTLLAVRDWAAACGMFVVGFAVSFGGVGGPRLAGVSVAVQLFYVLPCFPPYAPDTLGSRLAGLTTGILLTALVERVLRPEPPSVPYRVHLADATAAVAGSCATAAAGAGDTRPAADRALDAARPSRMPPTERPTSPSARDRALNHARAAVRHVRDQLDRLYGGTGGPPVAAPPALALLGRTAAALDPVAAGLRGGSPPGEAAGLSEAVAAFDAARADALPGASPLRRHQDAVVKAAAEGALLAAQASRIALGVRPTAEGRAPTWPFRYATEPAALLWWRRLRLHLTPHSVHLQNALRVALAMAIARLLAGGLGLSHGFWMLLATLSLLRTSAADTRTALRPAFLGTAVGAGLAALLLLAVGDVPLFYAAVLPLVLLAGLTAGPVLGPAGEQAVFTLAFVLMFTQLSVADWQLSAVRIVDVLAGGAVGAAVSLLAWPRGGHGELRGALAGFLTEGAAACRAVVDVLCGRPGPADPLRPARRAMLLAEATYCQYQTERMPRHTADPHWELALTAGYHMLRGGELMLLRCPDGAAPAPLPPEAAAGLTALAEEVAAACRRSGELLRSGAPPTAGEEPSAGGSPPPSRSPEQAADAAPVLLAVDAEAWLTGVARDVARVRTDLLSR</sequence>
<proteinExistence type="inferred from homology"/>
<protein>
    <recommendedName>
        <fullName evidence="9">Integral membrane bound transporter domain-containing protein</fullName>
    </recommendedName>
</protein>
<reference evidence="10" key="2">
    <citation type="submission" date="2020-09" db="EMBL/GenBank/DDBJ databases">
        <authorList>
            <person name="Sun Q."/>
            <person name="Ohkuma M."/>
        </authorList>
    </citation>
    <scope>NUCLEOTIDE SEQUENCE</scope>
    <source>
        <strain evidence="10">JCM 4633</strain>
    </source>
</reference>
<evidence type="ECO:0000256" key="8">
    <source>
        <dbReference type="SAM" id="Phobius"/>
    </source>
</evidence>